<evidence type="ECO:0000256" key="1">
    <source>
        <dbReference type="SAM" id="Coils"/>
    </source>
</evidence>
<gene>
    <name evidence="4" type="ORF">ISN44_As07g004640</name>
    <name evidence="3" type="ORF">ISN44_As08g004270</name>
</gene>
<protein>
    <recommendedName>
        <fullName evidence="6">Zinc finger GRF-type domain-containing protein</fullName>
    </recommendedName>
</protein>
<evidence type="ECO:0008006" key="6">
    <source>
        <dbReference type="Google" id="ProtNLM"/>
    </source>
</evidence>
<reference evidence="4 5" key="1">
    <citation type="submission" date="2020-12" db="EMBL/GenBank/DDBJ databases">
        <title>Concerted genomic and epigenomic changes stabilize Arabidopsis allopolyploids.</title>
        <authorList>
            <person name="Chen Z."/>
        </authorList>
    </citation>
    <scope>NUCLEOTIDE SEQUENCE [LARGE SCALE GENOMIC DNA]</scope>
    <source>
        <strain evidence="4">As9502</strain>
        <tissue evidence="4">Leaf</tissue>
    </source>
</reference>
<dbReference type="AlphaFoldDB" id="A0A8T2BRA1"/>
<proteinExistence type="predicted"/>
<dbReference type="Proteomes" id="UP000694251">
    <property type="component" value="Chromosome 8"/>
</dbReference>
<feature type="compositionally biased region" description="Polar residues" evidence="2">
    <location>
        <begin position="1"/>
        <end position="19"/>
    </location>
</feature>
<name>A0A8T2BRA1_ARASU</name>
<dbReference type="EMBL" id="JAEFBJ010000008">
    <property type="protein sequence ID" value="KAG7580649.1"/>
    <property type="molecule type" value="Genomic_DNA"/>
</dbReference>
<dbReference type="Proteomes" id="UP000694251">
    <property type="component" value="Chromosome 7"/>
</dbReference>
<evidence type="ECO:0000256" key="2">
    <source>
        <dbReference type="SAM" id="MobiDB-lite"/>
    </source>
</evidence>
<organism evidence="4 5">
    <name type="scientific">Arabidopsis suecica</name>
    <name type="common">Swedish thale-cress</name>
    <name type="synonym">Cardaminopsis suecica</name>
    <dbReference type="NCBI Taxonomy" id="45249"/>
    <lineage>
        <taxon>Eukaryota</taxon>
        <taxon>Viridiplantae</taxon>
        <taxon>Streptophyta</taxon>
        <taxon>Embryophyta</taxon>
        <taxon>Tracheophyta</taxon>
        <taxon>Spermatophyta</taxon>
        <taxon>Magnoliopsida</taxon>
        <taxon>eudicotyledons</taxon>
        <taxon>Gunneridae</taxon>
        <taxon>Pentapetalae</taxon>
        <taxon>rosids</taxon>
        <taxon>malvids</taxon>
        <taxon>Brassicales</taxon>
        <taxon>Brassicaceae</taxon>
        <taxon>Camelineae</taxon>
        <taxon>Arabidopsis</taxon>
    </lineage>
</organism>
<comment type="caution">
    <text evidence="4">The sequence shown here is derived from an EMBL/GenBank/DDBJ whole genome shotgun (WGS) entry which is preliminary data.</text>
</comment>
<keyword evidence="1" id="KW-0175">Coiled coil</keyword>
<sequence>MPYSYSQPSTSAESINSGGRNADANYGVPKRCFCGLMVKLERCITGQRQGERVYRCPLLTDGDEYKVNRDHLVQWWDCAVTEELSKINLRFDVLTSLESARAGFPPALESIRETLRLMREEIDALKARLATKEVEIARLKGLLSSW</sequence>
<evidence type="ECO:0000313" key="3">
    <source>
        <dbReference type="EMBL" id="KAG7580649.1"/>
    </source>
</evidence>
<evidence type="ECO:0000313" key="5">
    <source>
        <dbReference type="Proteomes" id="UP000694251"/>
    </source>
</evidence>
<dbReference type="OrthoDB" id="1109648at2759"/>
<dbReference type="EMBL" id="JAEFBJ010000007">
    <property type="protein sequence ID" value="KAG7588112.1"/>
    <property type="molecule type" value="Genomic_DNA"/>
</dbReference>
<accession>A0A8T2BRA1</accession>
<evidence type="ECO:0000313" key="4">
    <source>
        <dbReference type="EMBL" id="KAG7588112.1"/>
    </source>
</evidence>
<feature type="region of interest" description="Disordered" evidence="2">
    <location>
        <begin position="1"/>
        <end position="20"/>
    </location>
</feature>
<feature type="coiled-coil region" evidence="1">
    <location>
        <begin position="108"/>
        <end position="142"/>
    </location>
</feature>
<keyword evidence="5" id="KW-1185">Reference proteome</keyword>